<evidence type="ECO:0000256" key="6">
    <source>
        <dbReference type="SAM" id="Phobius"/>
    </source>
</evidence>
<evidence type="ECO:0000313" key="7">
    <source>
        <dbReference type="Proteomes" id="UP000515158"/>
    </source>
</evidence>
<dbReference type="GO" id="GO:0016020">
    <property type="term" value="C:membrane"/>
    <property type="evidence" value="ECO:0007669"/>
    <property type="project" value="UniProtKB-SubCell"/>
</dbReference>
<dbReference type="PANTHER" id="PTHR31548:SF1">
    <property type="entry name" value="LD47387P"/>
    <property type="match status" value="1"/>
</dbReference>
<evidence type="ECO:0000256" key="5">
    <source>
        <dbReference type="ARBA" id="ARBA00023136"/>
    </source>
</evidence>
<keyword evidence="5 6" id="KW-0472">Membrane</keyword>
<accession>A0A6P9AJB3</accession>
<evidence type="ECO:0000256" key="1">
    <source>
        <dbReference type="ARBA" id="ARBA00004141"/>
    </source>
</evidence>
<dbReference type="Pfam" id="PF25807">
    <property type="entry name" value="Clarin-2"/>
    <property type="match status" value="1"/>
</dbReference>
<feature type="transmembrane region" description="Helical" evidence="6">
    <location>
        <begin position="153"/>
        <end position="172"/>
    </location>
</feature>
<name>A0A6P9AJB3_THRPL</name>
<dbReference type="PANTHER" id="PTHR31548">
    <property type="entry name" value="CLARIN"/>
    <property type="match status" value="1"/>
</dbReference>
<proteinExistence type="inferred from homology"/>
<dbReference type="AlphaFoldDB" id="A0A6P9AJB3"/>
<organism evidence="8">
    <name type="scientific">Thrips palmi</name>
    <name type="common">Melon thrips</name>
    <dbReference type="NCBI Taxonomy" id="161013"/>
    <lineage>
        <taxon>Eukaryota</taxon>
        <taxon>Metazoa</taxon>
        <taxon>Ecdysozoa</taxon>
        <taxon>Arthropoda</taxon>
        <taxon>Hexapoda</taxon>
        <taxon>Insecta</taxon>
        <taxon>Pterygota</taxon>
        <taxon>Neoptera</taxon>
        <taxon>Paraneoptera</taxon>
        <taxon>Thysanoptera</taxon>
        <taxon>Terebrantia</taxon>
        <taxon>Thripoidea</taxon>
        <taxon>Thripidae</taxon>
        <taxon>Thrips</taxon>
    </lineage>
</organism>
<evidence type="ECO:0000256" key="2">
    <source>
        <dbReference type="ARBA" id="ARBA00005787"/>
    </source>
</evidence>
<dbReference type="GO" id="GO:0007605">
    <property type="term" value="P:sensory perception of sound"/>
    <property type="evidence" value="ECO:0007669"/>
    <property type="project" value="UniProtKB-ARBA"/>
</dbReference>
<evidence type="ECO:0000256" key="3">
    <source>
        <dbReference type="ARBA" id="ARBA00022692"/>
    </source>
</evidence>
<dbReference type="OrthoDB" id="10012538at2759"/>
<dbReference type="RefSeq" id="XP_034255546.1">
    <property type="nucleotide sequence ID" value="XM_034399655.1"/>
</dbReference>
<gene>
    <name evidence="8" type="primary">LOC117653771</name>
</gene>
<dbReference type="InParanoid" id="A0A6P9AJB3"/>
<protein>
    <submittedName>
        <fullName evidence="8">Uncharacterized protein LOC117653771 isoform X1</fullName>
    </submittedName>
</protein>
<dbReference type="GeneID" id="117653771"/>
<dbReference type="KEGG" id="tpal:117653771"/>
<reference evidence="8" key="1">
    <citation type="submission" date="2025-08" db="UniProtKB">
        <authorList>
            <consortium name="RefSeq"/>
        </authorList>
    </citation>
    <scope>IDENTIFICATION</scope>
    <source>
        <tissue evidence="8">Total insect</tissue>
    </source>
</reference>
<keyword evidence="3 6" id="KW-0812">Transmembrane</keyword>
<evidence type="ECO:0000256" key="4">
    <source>
        <dbReference type="ARBA" id="ARBA00022989"/>
    </source>
</evidence>
<comment type="subcellular location">
    <subcellularLocation>
        <location evidence="1">Membrane</location>
        <topology evidence="1">Multi-pass membrane protein</topology>
    </subcellularLocation>
</comment>
<feature type="transmembrane region" description="Helical" evidence="6">
    <location>
        <begin position="107"/>
        <end position="133"/>
    </location>
</feature>
<sequence>MRRRRSFSPFPAPFLASRADKVDGGRTECQGGDELAAIQKPARPGDDDPATADGRICSARTHRPSGRCGARRTGSRVSKKNYLVCFRARSFLDRIHLVDLARAEEDLLLYGLWVATICSLGGALLFCAMAGVFAVINTATTPIGAITGVPGLYLWNTLAMLLDLGAVALWAVQFHQKLQFNVMTREDRENYWVSTNMATFGASFWFVVGAAVVHALNMTAIYFGTREPREKTAPAPMLEEKGNGAIMLY</sequence>
<dbReference type="Proteomes" id="UP000515158">
    <property type="component" value="Unplaced"/>
</dbReference>
<comment type="similarity">
    <text evidence="2">Belongs to the clarin family.</text>
</comment>
<evidence type="ECO:0000313" key="8">
    <source>
        <dbReference type="RefSeq" id="XP_034255546.1"/>
    </source>
</evidence>
<keyword evidence="4 6" id="KW-1133">Transmembrane helix</keyword>
<feature type="transmembrane region" description="Helical" evidence="6">
    <location>
        <begin position="193"/>
        <end position="216"/>
    </location>
</feature>
<keyword evidence="7" id="KW-1185">Reference proteome</keyword>
<dbReference type="InterPro" id="IPR026748">
    <property type="entry name" value="Clarin"/>
</dbReference>